<name>A0A512AFK9_9SPHN</name>
<reference evidence="1 2" key="1">
    <citation type="submission" date="2019-07" db="EMBL/GenBank/DDBJ databases">
        <title>Whole genome shotgun sequence of Novosphingobium sediminis NBRC 106119.</title>
        <authorList>
            <person name="Hosoyama A."/>
            <person name="Uohara A."/>
            <person name="Ohji S."/>
            <person name="Ichikawa N."/>
        </authorList>
    </citation>
    <scope>NUCLEOTIDE SEQUENCE [LARGE SCALE GENOMIC DNA]</scope>
    <source>
        <strain evidence="1 2">NBRC 106119</strain>
    </source>
</reference>
<proteinExistence type="predicted"/>
<comment type="caution">
    <text evidence="1">The sequence shown here is derived from an EMBL/GenBank/DDBJ whole genome shotgun (WGS) entry which is preliminary data.</text>
</comment>
<sequence length="96" mass="9616">MISVQAAVLAAVIAMAELAPRPGLATLHVPVLPPARHAALDWALARGAAISGSGPFGGLILANSPTGFGARAFREGALALAIPSLLCQPPETHPHG</sequence>
<dbReference type="EMBL" id="BJYR01000002">
    <property type="protein sequence ID" value="GEN98473.1"/>
    <property type="molecule type" value="Genomic_DNA"/>
</dbReference>
<keyword evidence="2" id="KW-1185">Reference proteome</keyword>
<organism evidence="1 2">
    <name type="scientific">Novosphingobium sediminis</name>
    <dbReference type="NCBI Taxonomy" id="707214"/>
    <lineage>
        <taxon>Bacteria</taxon>
        <taxon>Pseudomonadati</taxon>
        <taxon>Pseudomonadota</taxon>
        <taxon>Alphaproteobacteria</taxon>
        <taxon>Sphingomonadales</taxon>
        <taxon>Sphingomonadaceae</taxon>
        <taxon>Novosphingobium</taxon>
    </lineage>
</organism>
<dbReference type="AlphaFoldDB" id="A0A512AFK9"/>
<evidence type="ECO:0000313" key="2">
    <source>
        <dbReference type="Proteomes" id="UP000321464"/>
    </source>
</evidence>
<dbReference type="Proteomes" id="UP000321464">
    <property type="component" value="Unassembled WGS sequence"/>
</dbReference>
<accession>A0A512AFK9</accession>
<evidence type="ECO:0000313" key="1">
    <source>
        <dbReference type="EMBL" id="GEN98473.1"/>
    </source>
</evidence>
<protein>
    <submittedName>
        <fullName evidence="1">Uncharacterized protein</fullName>
    </submittedName>
</protein>
<gene>
    <name evidence="1" type="ORF">NSE01_03060</name>
</gene>